<dbReference type="Gene3D" id="3.30.160.20">
    <property type="match status" value="1"/>
</dbReference>
<comment type="similarity">
    <text evidence="2">Belongs to the prokaryotic/mitochondrial release factor family. Mitochondrion-specific ribosomal protein mL62 subfamily.</text>
</comment>
<evidence type="ECO:0000313" key="7">
    <source>
        <dbReference type="Proteomes" id="UP000242457"/>
    </source>
</evidence>
<dbReference type="FunFam" id="3.30.160.20:FF:000046">
    <property type="entry name" value="Peptidyl-tRNA hydrolase ICT1"/>
    <property type="match status" value="1"/>
</dbReference>
<organism evidence="6 7">
    <name type="scientific">Apis cerana cerana</name>
    <name type="common">Oriental honeybee</name>
    <dbReference type="NCBI Taxonomy" id="94128"/>
    <lineage>
        <taxon>Eukaryota</taxon>
        <taxon>Metazoa</taxon>
        <taxon>Ecdysozoa</taxon>
        <taxon>Arthropoda</taxon>
        <taxon>Hexapoda</taxon>
        <taxon>Insecta</taxon>
        <taxon>Pterygota</taxon>
        <taxon>Neoptera</taxon>
        <taxon>Endopterygota</taxon>
        <taxon>Hymenoptera</taxon>
        <taxon>Apocrita</taxon>
        <taxon>Aculeata</taxon>
        <taxon>Apoidea</taxon>
        <taxon>Anthophila</taxon>
        <taxon>Apidae</taxon>
        <taxon>Apis</taxon>
    </lineage>
</organism>
<evidence type="ECO:0000256" key="2">
    <source>
        <dbReference type="ARBA" id="ARBA00038225"/>
    </source>
</evidence>
<dbReference type="EC" id="3.1.1.29" evidence="1"/>
<dbReference type="Proteomes" id="UP000242457">
    <property type="component" value="Unassembled WGS sequence"/>
</dbReference>
<dbReference type="GO" id="GO:0016150">
    <property type="term" value="F:translation release factor activity, codon nonspecific"/>
    <property type="evidence" value="ECO:0007669"/>
    <property type="project" value="TreeGrafter"/>
</dbReference>
<keyword evidence="7" id="KW-1185">Reference proteome</keyword>
<reference evidence="6 7" key="1">
    <citation type="submission" date="2014-07" db="EMBL/GenBank/DDBJ databases">
        <title>Genomic and transcriptomic analysis on Apis cerana provide comprehensive insights into honey bee biology.</title>
        <authorList>
            <person name="Diao Q."/>
            <person name="Sun L."/>
            <person name="Zheng H."/>
            <person name="Zheng H."/>
            <person name="Xu S."/>
            <person name="Wang S."/>
            <person name="Zeng Z."/>
            <person name="Hu F."/>
            <person name="Su S."/>
            <person name="Wu J."/>
        </authorList>
    </citation>
    <scope>NUCLEOTIDE SEQUENCE [LARGE SCALE GENOMIC DNA]</scope>
    <source>
        <tissue evidence="6">Pupae without intestine</tissue>
    </source>
</reference>
<dbReference type="InterPro" id="IPR052104">
    <property type="entry name" value="Mito_Release_Factor_mL62"/>
</dbReference>
<evidence type="ECO:0000256" key="1">
    <source>
        <dbReference type="ARBA" id="ARBA00013260"/>
    </source>
</evidence>
<sequence length="198" mass="23056">MNIASKQWIQIFKIPNNNFSIFGNVFTYKSAYSLDKLYPTQNIKLFTPTFVPEDPNAKFNGYIPIKELDITYSRSSGAGGQHVNCTNSKVNVKFHLESAKWLSEEIKSKLLEQYKNKLSKGGYLIIKSELTRSQQLNLADALRKLRDMIWEATKPPPETSPETLELKRKQQLRAARKRLFEKRKYSMIKQFKKPPMDF</sequence>
<dbReference type="GO" id="GO:0070126">
    <property type="term" value="P:mitochondrial translational termination"/>
    <property type="evidence" value="ECO:0007669"/>
    <property type="project" value="TreeGrafter"/>
</dbReference>
<dbReference type="OrthoDB" id="270639at2759"/>
<dbReference type="AlphaFoldDB" id="A0A2A3E3J0"/>
<evidence type="ECO:0000313" key="6">
    <source>
        <dbReference type="EMBL" id="PBC26297.1"/>
    </source>
</evidence>
<dbReference type="EMBL" id="KZ288400">
    <property type="protein sequence ID" value="PBC26297.1"/>
    <property type="molecule type" value="Genomic_DNA"/>
</dbReference>
<dbReference type="GO" id="GO:0004045">
    <property type="term" value="F:peptidyl-tRNA hydrolase activity"/>
    <property type="evidence" value="ECO:0007669"/>
    <property type="project" value="UniProtKB-EC"/>
</dbReference>
<gene>
    <name evidence="6" type="ORF">APICC_01400</name>
</gene>
<dbReference type="InterPro" id="IPR000352">
    <property type="entry name" value="Pep_chain_release_fac_I"/>
</dbReference>
<protein>
    <recommendedName>
        <fullName evidence="3">Large ribosomal subunit protein mL62</fullName>
        <ecNumber evidence="1">3.1.1.29</ecNumber>
    </recommendedName>
    <alternativeName>
        <fullName evidence="4">Peptidyl-tRNA hydrolase ICT1, mitochondrial</fullName>
    </alternativeName>
</protein>
<evidence type="ECO:0000256" key="4">
    <source>
        <dbReference type="ARBA" id="ARBA00041531"/>
    </source>
</evidence>
<dbReference type="PANTHER" id="PTHR11075:SF54">
    <property type="entry name" value="LARGE RIBOSOMAL SUBUNIT PROTEIN ML62"/>
    <property type="match status" value="1"/>
</dbReference>
<accession>A0A2A3E3J0</accession>
<evidence type="ECO:0000259" key="5">
    <source>
        <dbReference type="PROSITE" id="PS00745"/>
    </source>
</evidence>
<dbReference type="PROSITE" id="PS00745">
    <property type="entry name" value="RF_PROK_I"/>
    <property type="match status" value="1"/>
</dbReference>
<dbReference type="PANTHER" id="PTHR11075">
    <property type="entry name" value="PEPTIDE CHAIN RELEASE FACTOR"/>
    <property type="match status" value="1"/>
</dbReference>
<name>A0A2A3E3J0_APICC</name>
<dbReference type="STRING" id="94128.A0A2A3E3J0"/>
<dbReference type="GO" id="GO:0005762">
    <property type="term" value="C:mitochondrial large ribosomal subunit"/>
    <property type="evidence" value="ECO:0007669"/>
    <property type="project" value="TreeGrafter"/>
</dbReference>
<dbReference type="Pfam" id="PF00472">
    <property type="entry name" value="RF-1"/>
    <property type="match status" value="1"/>
</dbReference>
<feature type="domain" description="Prokaryotic-type class I peptide chain release factors" evidence="5">
    <location>
        <begin position="74"/>
        <end position="90"/>
    </location>
</feature>
<evidence type="ECO:0000256" key="3">
    <source>
        <dbReference type="ARBA" id="ARBA00039441"/>
    </source>
</evidence>
<dbReference type="SUPFAM" id="SSF110916">
    <property type="entry name" value="Peptidyl-tRNA hydrolase domain-like"/>
    <property type="match status" value="1"/>
</dbReference>
<proteinExistence type="inferred from homology"/>